<evidence type="ECO:0000313" key="1">
    <source>
        <dbReference type="EMBL" id="SZF02976.1"/>
    </source>
</evidence>
<protein>
    <submittedName>
        <fullName evidence="1">Uncharacterized protein</fullName>
    </submittedName>
</protein>
<accession>A0A383UT96</accession>
<dbReference type="VEuPathDB" id="FungiDB:BLGHR1_13762"/>
<sequence>MRRLMDQQDVYVVREPRHLHAHTHFKGELAKVTAYLLDLYPLRWNSRNC</sequence>
<dbReference type="AlphaFoldDB" id="A0A383UT96"/>
<dbReference type="Proteomes" id="UP000275772">
    <property type="component" value="Unassembled WGS sequence"/>
</dbReference>
<gene>
    <name evidence="1" type="ORF">BLGHR1_13762</name>
</gene>
<dbReference type="EMBL" id="UNSH01000046">
    <property type="protein sequence ID" value="SZF02976.1"/>
    <property type="molecule type" value="Genomic_DNA"/>
</dbReference>
<evidence type="ECO:0000313" key="2">
    <source>
        <dbReference type="Proteomes" id="UP000275772"/>
    </source>
</evidence>
<proteinExistence type="predicted"/>
<organism evidence="1 2">
    <name type="scientific">Blumeria hordei</name>
    <name type="common">Barley powdery mildew</name>
    <name type="synonym">Blumeria graminis f. sp. hordei</name>
    <dbReference type="NCBI Taxonomy" id="2867405"/>
    <lineage>
        <taxon>Eukaryota</taxon>
        <taxon>Fungi</taxon>
        <taxon>Dikarya</taxon>
        <taxon>Ascomycota</taxon>
        <taxon>Pezizomycotina</taxon>
        <taxon>Leotiomycetes</taxon>
        <taxon>Erysiphales</taxon>
        <taxon>Erysiphaceae</taxon>
        <taxon>Blumeria</taxon>
    </lineage>
</organism>
<name>A0A383UT96_BLUHO</name>
<reference evidence="1 2" key="1">
    <citation type="submission" date="2017-11" db="EMBL/GenBank/DDBJ databases">
        <authorList>
            <person name="Kracher B."/>
        </authorList>
    </citation>
    <scope>NUCLEOTIDE SEQUENCE [LARGE SCALE GENOMIC DNA]</scope>
    <source>
        <strain evidence="1 2">RACE1</strain>
    </source>
</reference>